<organism evidence="1 2">
    <name type="scientific">Lentinula raphanica</name>
    <dbReference type="NCBI Taxonomy" id="153919"/>
    <lineage>
        <taxon>Eukaryota</taxon>
        <taxon>Fungi</taxon>
        <taxon>Dikarya</taxon>
        <taxon>Basidiomycota</taxon>
        <taxon>Agaricomycotina</taxon>
        <taxon>Agaricomycetes</taxon>
        <taxon>Agaricomycetidae</taxon>
        <taxon>Agaricales</taxon>
        <taxon>Marasmiineae</taxon>
        <taxon>Omphalotaceae</taxon>
        <taxon>Lentinula</taxon>
    </lineage>
</organism>
<dbReference type="Gene3D" id="3.60.130.30">
    <property type="match status" value="1"/>
</dbReference>
<accession>A0AA38UKL6</accession>
<dbReference type="AlphaFoldDB" id="A0AA38UKL6"/>
<protein>
    <submittedName>
        <fullName evidence="1">Uncharacterized protein</fullName>
    </submittedName>
</protein>
<dbReference type="EMBL" id="MU805945">
    <property type="protein sequence ID" value="KAJ3844845.1"/>
    <property type="molecule type" value="Genomic_DNA"/>
</dbReference>
<reference evidence="1" key="1">
    <citation type="submission" date="2022-08" db="EMBL/GenBank/DDBJ databases">
        <authorList>
            <consortium name="DOE Joint Genome Institute"/>
            <person name="Min B."/>
            <person name="Riley R."/>
            <person name="Sierra-Patev S."/>
            <person name="Naranjo-Ortiz M."/>
            <person name="Looney B."/>
            <person name="Konkel Z."/>
            <person name="Slot J.C."/>
            <person name="Sakamoto Y."/>
            <person name="Steenwyk J.L."/>
            <person name="Rokas A."/>
            <person name="Carro J."/>
            <person name="Camarero S."/>
            <person name="Ferreira P."/>
            <person name="Molpeceres G."/>
            <person name="Ruiz-Duenas F.J."/>
            <person name="Serrano A."/>
            <person name="Henrissat B."/>
            <person name="Drula E."/>
            <person name="Hughes K.W."/>
            <person name="Mata J.L."/>
            <person name="Ishikawa N.K."/>
            <person name="Vargas-Isla R."/>
            <person name="Ushijima S."/>
            <person name="Smith C.A."/>
            <person name="Ahrendt S."/>
            <person name="Andreopoulos W."/>
            <person name="He G."/>
            <person name="Labutti K."/>
            <person name="Lipzen A."/>
            <person name="Ng V."/>
            <person name="Sandor L."/>
            <person name="Barry K."/>
            <person name="Martinez A.T."/>
            <person name="Xiao Y."/>
            <person name="Gibbons J.G."/>
            <person name="Terashima K."/>
            <person name="Hibbett D.S."/>
            <person name="Grigoriev I.V."/>
        </authorList>
    </citation>
    <scope>NUCLEOTIDE SEQUENCE</scope>
    <source>
        <strain evidence="1">TFB9207</strain>
    </source>
</reference>
<evidence type="ECO:0000313" key="1">
    <source>
        <dbReference type="EMBL" id="KAJ3844845.1"/>
    </source>
</evidence>
<comment type="caution">
    <text evidence="1">The sequence shown here is derived from an EMBL/GenBank/DDBJ whole genome shotgun (WGS) entry which is preliminary data.</text>
</comment>
<dbReference type="Proteomes" id="UP001163846">
    <property type="component" value="Unassembled WGS sequence"/>
</dbReference>
<gene>
    <name evidence="1" type="ORF">F5878DRAFT_670258</name>
</gene>
<keyword evidence="2" id="KW-1185">Reference proteome</keyword>
<proteinExistence type="predicted"/>
<feature type="non-terminal residue" evidence="1">
    <location>
        <position position="1"/>
    </location>
</feature>
<evidence type="ECO:0000313" key="2">
    <source>
        <dbReference type="Proteomes" id="UP001163846"/>
    </source>
</evidence>
<sequence length="372" mass="41529">AVKDFDLHTLPVSSTGWCANPKHKLSPGLQRVWKNLEVLTSVHGLKLLEWDGRSPVALLDKKDRVITALGGLPPGSANGDWQSVTSDAAEAMEHCRTVSSFSNRQLHGRRGEFASRTVGFGYGNGRTKPQNFKVAGKANQAAVQELLARKSICRIAGFQSSLFNVFSHKNYREHVRTNDELQALQPELRRNFPNTPFAALTFNLGPQSWSPPHMDADNYASSWCADTAVGSFDPDQGGQLILWDFGLIIRFPPGATILFPSALVTHSTMPIQSHESRYAILQYSSGGLFRWRSNNFQSDKQLLQTASAEQIHDWRAKRASVWKVGIQKFTVWEDLCRGDWQGVVRSEAGLDDLSDLSEFEGTTPVRKRARRH</sequence>
<name>A0AA38UKL6_9AGAR</name>